<sequence length="397" mass="41811">MAHAMGRTCGKHGTGTAATALMLVLAVGMTACSSAGGDQVSAETGEDAPLSPASVADGGFPERDLIVTAICTPANAADPGMVTVDGWDPESWKRLAHAKFPLPPNAVGAGGPDDTHASHALSDLCEEDTITPPDAGNVTRLRSLFDQDFTKMAVVTEDPQSGASHVGYVDRSGTFTDLTGDKGFGNTPQEDTATFWPDGSAVWFVSMEEGRPNPYRVASRSVTGDHKAVVHGEGEDWEYLTVVRNPSRVVRTGDDAHVSPNGERLLAGNRVMAVPADAELVDVLEEPGAEQGICPDATAVGWIDDDTVLCGTNDYNFRTLDLSAGAKPSAPILPENDHVNRGMVISPDGQRFAFLSQEGTSRDFYLSSTKPKSTPTKVEKTGSLSALSGTAVVLEWR</sequence>
<proteinExistence type="predicted"/>
<evidence type="ECO:0000313" key="2">
    <source>
        <dbReference type="EMBL" id="MCP2357155.1"/>
    </source>
</evidence>
<organism evidence="2 3">
    <name type="scientific">Nonomuraea thailandensis</name>
    <dbReference type="NCBI Taxonomy" id="1188745"/>
    <lineage>
        <taxon>Bacteria</taxon>
        <taxon>Bacillati</taxon>
        <taxon>Actinomycetota</taxon>
        <taxon>Actinomycetes</taxon>
        <taxon>Streptosporangiales</taxon>
        <taxon>Streptosporangiaceae</taxon>
        <taxon>Nonomuraea</taxon>
    </lineage>
</organism>
<protein>
    <recommendedName>
        <fullName evidence="4">WD40-like Beta Propeller Repeat</fullName>
    </recommendedName>
</protein>
<dbReference type="InterPro" id="IPR011659">
    <property type="entry name" value="WD40"/>
</dbReference>
<gene>
    <name evidence="2" type="ORF">HD597_004175</name>
</gene>
<evidence type="ECO:0008006" key="4">
    <source>
        <dbReference type="Google" id="ProtNLM"/>
    </source>
</evidence>
<dbReference type="AlphaFoldDB" id="A0A9X2GGD1"/>
<accession>A0A9X2GGD1</accession>
<dbReference type="Proteomes" id="UP001139648">
    <property type="component" value="Unassembled WGS sequence"/>
</dbReference>
<evidence type="ECO:0000256" key="1">
    <source>
        <dbReference type="SAM" id="MobiDB-lite"/>
    </source>
</evidence>
<reference evidence="2" key="1">
    <citation type="submission" date="2022-06" db="EMBL/GenBank/DDBJ databases">
        <title>Sequencing the genomes of 1000 actinobacteria strains.</title>
        <authorList>
            <person name="Klenk H.-P."/>
        </authorList>
    </citation>
    <scope>NUCLEOTIDE SEQUENCE</scope>
    <source>
        <strain evidence="2">DSM 46694</strain>
    </source>
</reference>
<dbReference type="RefSeq" id="WP_253744289.1">
    <property type="nucleotide sequence ID" value="NZ_BAABKA010000015.1"/>
</dbReference>
<name>A0A9X2GGD1_9ACTN</name>
<feature type="region of interest" description="Disordered" evidence="1">
    <location>
        <begin position="35"/>
        <end position="57"/>
    </location>
</feature>
<dbReference type="PROSITE" id="PS51257">
    <property type="entry name" value="PROKAR_LIPOPROTEIN"/>
    <property type="match status" value="1"/>
</dbReference>
<dbReference type="Pfam" id="PF07676">
    <property type="entry name" value="PD40"/>
    <property type="match status" value="1"/>
</dbReference>
<dbReference type="EMBL" id="JAMZEB010000002">
    <property type="protein sequence ID" value="MCP2357155.1"/>
    <property type="molecule type" value="Genomic_DNA"/>
</dbReference>
<evidence type="ECO:0000313" key="3">
    <source>
        <dbReference type="Proteomes" id="UP001139648"/>
    </source>
</evidence>
<keyword evidence="3" id="KW-1185">Reference proteome</keyword>
<dbReference type="SUPFAM" id="SSF82171">
    <property type="entry name" value="DPP6 N-terminal domain-like"/>
    <property type="match status" value="1"/>
</dbReference>
<comment type="caution">
    <text evidence="2">The sequence shown here is derived from an EMBL/GenBank/DDBJ whole genome shotgun (WGS) entry which is preliminary data.</text>
</comment>